<dbReference type="PANTHER" id="PTHR30289:SF1">
    <property type="entry name" value="PEBP (PHOSPHATIDYLETHANOLAMINE-BINDING PROTEIN) FAMILY PROTEIN"/>
    <property type="match status" value="1"/>
</dbReference>
<dbReference type="OrthoDB" id="9797506at2"/>
<reference evidence="2 3" key="1">
    <citation type="journal article" date="2014" name="Curr. Microbiol.">
        <title>Spirosoma radiotolerans sp. nov., a gamma-radiation-resistant bacterium isolated from gamma ray-irradiated soil.</title>
        <authorList>
            <person name="Lee J.J."/>
            <person name="Srinivasan S."/>
            <person name="Lim S."/>
            <person name="Joe M."/>
            <person name="Im S."/>
            <person name="Bae S.I."/>
            <person name="Park K.R."/>
            <person name="Han J.H."/>
            <person name="Park S.H."/>
            <person name="Joo B.M."/>
            <person name="Park S.J."/>
            <person name="Kim M.K."/>
        </authorList>
    </citation>
    <scope>NUCLEOTIDE SEQUENCE [LARGE SCALE GENOMIC DNA]</scope>
    <source>
        <strain evidence="2 3">DG5A</strain>
    </source>
</reference>
<dbReference type="InterPro" id="IPR005247">
    <property type="entry name" value="YbhB_YbcL/LppC-like"/>
</dbReference>
<evidence type="ECO:0000256" key="1">
    <source>
        <dbReference type="SAM" id="SignalP"/>
    </source>
</evidence>
<protein>
    <submittedName>
        <fullName evidence="2">PBP family phospholipid-binding protein</fullName>
    </submittedName>
</protein>
<gene>
    <name evidence="2" type="ORF">SD10_16025</name>
</gene>
<dbReference type="RefSeq" id="WP_046575018.1">
    <property type="nucleotide sequence ID" value="NZ_CP010429.1"/>
</dbReference>
<evidence type="ECO:0000313" key="2">
    <source>
        <dbReference type="EMBL" id="AKD56181.1"/>
    </source>
</evidence>
<dbReference type="EMBL" id="CP010429">
    <property type="protein sequence ID" value="AKD56181.1"/>
    <property type="molecule type" value="Genomic_DNA"/>
</dbReference>
<proteinExistence type="predicted"/>
<dbReference type="Proteomes" id="UP000033054">
    <property type="component" value="Chromosome"/>
</dbReference>
<dbReference type="CDD" id="cd00865">
    <property type="entry name" value="PEBP_bact_arch"/>
    <property type="match status" value="1"/>
</dbReference>
<evidence type="ECO:0000313" key="3">
    <source>
        <dbReference type="Proteomes" id="UP000033054"/>
    </source>
</evidence>
<dbReference type="PANTHER" id="PTHR30289">
    <property type="entry name" value="UNCHARACTERIZED PROTEIN YBCL-RELATED"/>
    <property type="match status" value="1"/>
</dbReference>
<dbReference type="HOGENOM" id="CLU_083918_3_2_10"/>
<dbReference type="PATRIC" id="fig|1379870.5.peg.3484"/>
<dbReference type="InterPro" id="IPR008914">
    <property type="entry name" value="PEBP"/>
</dbReference>
<dbReference type="NCBIfam" id="TIGR00481">
    <property type="entry name" value="YbhB/YbcL family Raf kinase inhibitor-like protein"/>
    <property type="match status" value="1"/>
</dbReference>
<dbReference type="Gene3D" id="3.90.280.10">
    <property type="entry name" value="PEBP-like"/>
    <property type="match status" value="1"/>
</dbReference>
<dbReference type="Pfam" id="PF01161">
    <property type="entry name" value="PBP"/>
    <property type="match status" value="1"/>
</dbReference>
<dbReference type="AlphaFoldDB" id="A0A0E3V8C4"/>
<dbReference type="InterPro" id="IPR036610">
    <property type="entry name" value="PEBP-like_sf"/>
</dbReference>
<sequence length="199" mass="20769">MKRVLFAAALLIRSVSVSLAQQPAPAAPTAAPPMRLTTTAFPDGGLIPIKFTQAAPGAAPGGGASPALTWTDVPAGTQSFVLHMHDVDVSRNKTIDDNLHWLVWNIPATSTGLPEAIPAGAQLPDGSYQVNVFTPSYRGPGAAASGPLHHYVFELYALDTKLDVKPGTEGSATRTAVLNAIQAHVLGKAAYVGLFKRPQ</sequence>
<dbReference type="STRING" id="1379870.SD10_16025"/>
<feature type="chain" id="PRO_5002413876" evidence="1">
    <location>
        <begin position="21"/>
        <end position="199"/>
    </location>
</feature>
<keyword evidence="3" id="KW-1185">Reference proteome</keyword>
<feature type="signal peptide" evidence="1">
    <location>
        <begin position="1"/>
        <end position="20"/>
    </location>
</feature>
<dbReference type="KEGG" id="srd:SD10_16025"/>
<organism evidence="2 3">
    <name type="scientific">Spirosoma radiotolerans</name>
    <dbReference type="NCBI Taxonomy" id="1379870"/>
    <lineage>
        <taxon>Bacteria</taxon>
        <taxon>Pseudomonadati</taxon>
        <taxon>Bacteroidota</taxon>
        <taxon>Cytophagia</taxon>
        <taxon>Cytophagales</taxon>
        <taxon>Cytophagaceae</taxon>
        <taxon>Spirosoma</taxon>
    </lineage>
</organism>
<keyword evidence="1" id="KW-0732">Signal</keyword>
<name>A0A0E3V8C4_9BACT</name>
<dbReference type="SUPFAM" id="SSF49777">
    <property type="entry name" value="PEBP-like"/>
    <property type="match status" value="1"/>
</dbReference>
<accession>A0A0E3V8C4</accession>